<evidence type="ECO:0000313" key="3">
    <source>
        <dbReference type="Proteomes" id="UP001437256"/>
    </source>
</evidence>
<evidence type="ECO:0000256" key="1">
    <source>
        <dbReference type="SAM" id="MobiDB-lite"/>
    </source>
</evidence>
<comment type="caution">
    <text evidence="2">The sequence shown here is derived from an EMBL/GenBank/DDBJ whole genome shotgun (WGS) entry which is preliminary data.</text>
</comment>
<keyword evidence="3" id="KW-1185">Reference proteome</keyword>
<proteinExistence type="predicted"/>
<reference evidence="2 3" key="1">
    <citation type="submission" date="2024-05" db="EMBL/GenBank/DDBJ databases">
        <title>A draft genome resource for the thread blight pathogen Marasmius tenuissimus strain MS-2.</title>
        <authorList>
            <person name="Yulfo-Soto G.E."/>
            <person name="Baruah I.K."/>
            <person name="Amoako-Attah I."/>
            <person name="Bukari Y."/>
            <person name="Meinhardt L.W."/>
            <person name="Bailey B.A."/>
            <person name="Cohen S.P."/>
        </authorList>
    </citation>
    <scope>NUCLEOTIDE SEQUENCE [LARGE SCALE GENOMIC DNA]</scope>
    <source>
        <strain evidence="2 3">MS-2</strain>
    </source>
</reference>
<accession>A0ABR2ZAP6</accession>
<name>A0ABR2ZAP6_9AGAR</name>
<feature type="region of interest" description="Disordered" evidence="1">
    <location>
        <begin position="1"/>
        <end position="28"/>
    </location>
</feature>
<protein>
    <submittedName>
        <fullName evidence="2">Uncharacterized protein</fullName>
    </submittedName>
</protein>
<evidence type="ECO:0000313" key="2">
    <source>
        <dbReference type="EMBL" id="KAL0058435.1"/>
    </source>
</evidence>
<dbReference type="Proteomes" id="UP001437256">
    <property type="component" value="Unassembled WGS sequence"/>
</dbReference>
<feature type="compositionally biased region" description="Gly residues" evidence="1">
    <location>
        <begin position="47"/>
        <end position="58"/>
    </location>
</feature>
<gene>
    <name evidence="2" type="ORF">AAF712_014896</name>
</gene>
<organism evidence="2 3">
    <name type="scientific">Marasmius tenuissimus</name>
    <dbReference type="NCBI Taxonomy" id="585030"/>
    <lineage>
        <taxon>Eukaryota</taxon>
        <taxon>Fungi</taxon>
        <taxon>Dikarya</taxon>
        <taxon>Basidiomycota</taxon>
        <taxon>Agaricomycotina</taxon>
        <taxon>Agaricomycetes</taxon>
        <taxon>Agaricomycetidae</taxon>
        <taxon>Agaricales</taxon>
        <taxon>Marasmiineae</taxon>
        <taxon>Marasmiaceae</taxon>
        <taxon>Marasmius</taxon>
    </lineage>
</organism>
<dbReference type="EMBL" id="JBBXMP010000316">
    <property type="protein sequence ID" value="KAL0058435.1"/>
    <property type="molecule type" value="Genomic_DNA"/>
</dbReference>
<feature type="region of interest" description="Disordered" evidence="1">
    <location>
        <begin position="47"/>
        <end position="68"/>
    </location>
</feature>
<sequence length="68" mass="6543">MNAGTPTSPFTTSTNLSPTPPKTSSSVNQLNSDFFSLLRGGAGGAGTVGVGSGGGKPGGSINLSFKGL</sequence>